<feature type="binding site" evidence="9 13">
    <location>
        <position position="397"/>
    </location>
    <ligand>
        <name>Mn(2+)</name>
        <dbReference type="ChEBI" id="CHEBI:29035"/>
        <label>1</label>
    </ligand>
</feature>
<evidence type="ECO:0000256" key="13">
    <source>
        <dbReference type="PIRSR" id="PIRSR001492-3"/>
    </source>
</evidence>
<dbReference type="GO" id="GO:0030145">
    <property type="term" value="F:manganese ion binding"/>
    <property type="evidence" value="ECO:0007669"/>
    <property type="project" value="UniProtKB-UniRule"/>
</dbReference>
<reference evidence="16 17" key="1">
    <citation type="submission" date="2018-09" db="EMBL/GenBank/DDBJ databases">
        <title>Marinorhizobium profundi gen. nov., sp. nov., isolated from a deep-sea sediment sample from the New Britain Trench and proposal of Marinorhizobiaceae fam. nov. in the order Rhizobiales of the class Alphaproteobacteria.</title>
        <authorList>
            <person name="Cao J."/>
        </authorList>
    </citation>
    <scope>NUCLEOTIDE SEQUENCE [LARGE SCALE GENOMIC DNA]</scope>
    <source>
        <strain evidence="16 17">WS11</strain>
    </source>
</reference>
<dbReference type="Gene3D" id="3.40.1450.10">
    <property type="entry name" value="BPG-independent phosphoglycerate mutase, domain B"/>
    <property type="match status" value="1"/>
</dbReference>
<feature type="binding site" evidence="9 12">
    <location>
        <position position="189"/>
    </location>
    <ligand>
        <name>substrate</name>
    </ligand>
</feature>
<dbReference type="InterPro" id="IPR017850">
    <property type="entry name" value="Alkaline_phosphatase_core_sf"/>
</dbReference>
<dbReference type="InterPro" id="IPR036646">
    <property type="entry name" value="PGAM_B_sf"/>
</dbReference>
<feature type="binding site" evidence="9 13">
    <location>
        <position position="401"/>
    </location>
    <ligand>
        <name>Mn(2+)</name>
        <dbReference type="ChEBI" id="CHEBI:29035"/>
        <label>1</label>
    </ligand>
</feature>
<dbReference type="InterPro" id="IPR011258">
    <property type="entry name" value="BPG-indep_PGM_N"/>
</dbReference>
<keyword evidence="5 9" id="KW-0479">Metal-binding</keyword>
<evidence type="ECO:0000256" key="7">
    <source>
        <dbReference type="ARBA" id="ARBA00023211"/>
    </source>
</evidence>
<dbReference type="Gene3D" id="3.40.720.10">
    <property type="entry name" value="Alkaline Phosphatase, subunit A"/>
    <property type="match status" value="1"/>
</dbReference>
<dbReference type="RefSeq" id="WP_126008021.1">
    <property type="nucleotide sequence ID" value="NZ_CP032509.1"/>
</dbReference>
<feature type="binding site" evidence="9 12">
    <location>
        <begin position="254"/>
        <end position="257"/>
    </location>
    <ligand>
        <name>substrate</name>
    </ligand>
</feature>
<dbReference type="OrthoDB" id="9800863at2"/>
<evidence type="ECO:0000256" key="1">
    <source>
        <dbReference type="ARBA" id="ARBA00000370"/>
    </source>
</evidence>
<comment type="cofactor">
    <cofactor evidence="9">
        <name>Mn(2+)</name>
        <dbReference type="ChEBI" id="CHEBI:29035"/>
    </cofactor>
    <text evidence="9">Binds 2 manganese ions per subunit.</text>
</comment>
<comment type="catalytic activity">
    <reaction evidence="1 9">
        <text>(2R)-2-phosphoglycerate = (2R)-3-phosphoglycerate</text>
        <dbReference type="Rhea" id="RHEA:15901"/>
        <dbReference type="ChEBI" id="CHEBI:58272"/>
        <dbReference type="ChEBI" id="CHEBI:58289"/>
        <dbReference type="EC" id="5.4.2.12"/>
    </reaction>
</comment>
<organism evidence="16 17">
    <name type="scientific">Georhizobium profundi</name>
    <dbReference type="NCBI Taxonomy" id="2341112"/>
    <lineage>
        <taxon>Bacteria</taxon>
        <taxon>Pseudomonadati</taxon>
        <taxon>Pseudomonadota</taxon>
        <taxon>Alphaproteobacteria</taxon>
        <taxon>Hyphomicrobiales</taxon>
        <taxon>Rhizobiaceae</taxon>
        <taxon>Georhizobium</taxon>
    </lineage>
</organism>
<feature type="domain" description="Metalloenzyme" evidence="14">
    <location>
        <begin position="5"/>
        <end position="491"/>
    </location>
</feature>
<proteinExistence type="inferred from homology"/>
<feature type="binding site" evidence="9 12">
    <location>
        <position position="330"/>
    </location>
    <ligand>
        <name>substrate</name>
    </ligand>
</feature>
<feature type="binding site" evidence="9 13">
    <location>
        <position position="63"/>
    </location>
    <ligand>
        <name>Mn(2+)</name>
        <dbReference type="ChEBI" id="CHEBI:29035"/>
        <label>2</label>
    </ligand>
</feature>
<feature type="binding site" evidence="9 13">
    <location>
        <position position="439"/>
    </location>
    <ligand>
        <name>Mn(2+)</name>
        <dbReference type="ChEBI" id="CHEBI:29035"/>
        <label>2</label>
    </ligand>
</feature>
<comment type="similarity">
    <text evidence="4 9">Belongs to the BPG-independent phosphoglycerate mutase family.</text>
</comment>
<dbReference type="GO" id="GO:0004619">
    <property type="term" value="F:phosphoglycerate mutase activity"/>
    <property type="evidence" value="ECO:0007669"/>
    <property type="project" value="UniProtKB-UniRule"/>
</dbReference>
<evidence type="ECO:0000256" key="3">
    <source>
        <dbReference type="ARBA" id="ARBA00004798"/>
    </source>
</evidence>
<dbReference type="InterPro" id="IPR005995">
    <property type="entry name" value="Pgm_bpd_ind"/>
</dbReference>
<evidence type="ECO:0000256" key="5">
    <source>
        <dbReference type="ARBA" id="ARBA00022723"/>
    </source>
</evidence>
<evidence type="ECO:0000256" key="11">
    <source>
        <dbReference type="PIRSR" id="PIRSR001492-1"/>
    </source>
</evidence>
<comment type="function">
    <text evidence="2 9">Catalyzes the interconversion of 2-phosphoglycerate and 3-phosphoglycerate.</text>
</comment>
<keyword evidence="17" id="KW-1185">Reference proteome</keyword>
<dbReference type="AlphaFoldDB" id="A0A3S9B9E4"/>
<dbReference type="PANTHER" id="PTHR31637">
    <property type="entry name" value="2,3-BISPHOSPHOGLYCERATE-INDEPENDENT PHOSPHOGLYCERATE MUTASE"/>
    <property type="match status" value="1"/>
</dbReference>
<feature type="binding site" evidence="9 12">
    <location>
        <position position="183"/>
    </location>
    <ligand>
        <name>substrate</name>
    </ligand>
</feature>
<feature type="binding site" evidence="9 12">
    <location>
        <begin position="153"/>
        <end position="154"/>
    </location>
    <ligand>
        <name>substrate</name>
    </ligand>
</feature>
<dbReference type="PANTHER" id="PTHR31637:SF0">
    <property type="entry name" value="2,3-BISPHOSPHOGLYCERATE-INDEPENDENT PHOSPHOGLYCERATE MUTASE"/>
    <property type="match status" value="1"/>
</dbReference>
<dbReference type="UniPathway" id="UPA00109">
    <property type="reaction ID" value="UER00186"/>
</dbReference>
<dbReference type="Pfam" id="PF06415">
    <property type="entry name" value="iPGM_N"/>
    <property type="match status" value="1"/>
</dbReference>
<dbReference type="Pfam" id="PF01676">
    <property type="entry name" value="Metalloenzyme"/>
    <property type="match status" value="1"/>
</dbReference>
<protein>
    <recommendedName>
        <fullName evidence="9 10">2,3-bisphosphoglycerate-independent phosphoglycerate mutase</fullName>
        <shortName evidence="9">BPG-independent PGAM</shortName>
        <shortName evidence="9">Phosphoglyceromutase</shortName>
        <shortName evidence="9">iPGM</shortName>
        <ecNumber evidence="9 10">5.4.2.12</ecNumber>
    </recommendedName>
</protein>
<dbReference type="EMBL" id="CP032509">
    <property type="protein sequence ID" value="AZN73573.1"/>
    <property type="molecule type" value="Genomic_DNA"/>
</dbReference>
<dbReference type="NCBIfam" id="TIGR01307">
    <property type="entry name" value="pgm_bpd_ind"/>
    <property type="match status" value="1"/>
</dbReference>
<keyword evidence="6 9" id="KW-0324">Glycolysis</keyword>
<gene>
    <name evidence="9" type="primary">gpmI</name>
    <name evidence="16" type="ORF">D5400_04405</name>
</gene>
<feature type="binding site" evidence="9 13">
    <location>
        <position position="13"/>
    </location>
    <ligand>
        <name>Mn(2+)</name>
        <dbReference type="ChEBI" id="CHEBI:29035"/>
        <label>2</label>
    </ligand>
</feature>
<dbReference type="GO" id="GO:0005829">
    <property type="term" value="C:cytosol"/>
    <property type="evidence" value="ECO:0007669"/>
    <property type="project" value="TreeGrafter"/>
</dbReference>
<evidence type="ECO:0000256" key="8">
    <source>
        <dbReference type="ARBA" id="ARBA00023235"/>
    </source>
</evidence>
<comment type="pathway">
    <text evidence="3 9">Carbohydrate degradation; glycolysis; pyruvate from D-glyceraldehyde 3-phosphate: step 3/5.</text>
</comment>
<dbReference type="SUPFAM" id="SSF53649">
    <property type="entry name" value="Alkaline phosphatase-like"/>
    <property type="match status" value="1"/>
</dbReference>
<evidence type="ECO:0000313" key="16">
    <source>
        <dbReference type="EMBL" id="AZN73573.1"/>
    </source>
</evidence>
<evidence type="ECO:0000259" key="15">
    <source>
        <dbReference type="Pfam" id="PF06415"/>
    </source>
</evidence>
<feature type="active site" description="Phosphoserine intermediate" evidence="9 11">
    <location>
        <position position="63"/>
    </location>
</feature>
<dbReference type="InterPro" id="IPR006124">
    <property type="entry name" value="Metalloenzyme"/>
</dbReference>
<feature type="binding site" evidence="9 12">
    <location>
        <position position="124"/>
    </location>
    <ligand>
        <name>substrate</name>
    </ligand>
</feature>
<comment type="subunit">
    <text evidence="9">Monomer.</text>
</comment>
<feature type="binding site" evidence="9 13">
    <location>
        <position position="457"/>
    </location>
    <ligand>
        <name>Mn(2+)</name>
        <dbReference type="ChEBI" id="CHEBI:29035"/>
        <label>1</label>
    </ligand>
</feature>
<dbReference type="GO" id="GO:0006096">
    <property type="term" value="P:glycolytic process"/>
    <property type="evidence" value="ECO:0007669"/>
    <property type="project" value="UniProtKB-UniRule"/>
</dbReference>
<dbReference type="PIRSF" id="PIRSF001492">
    <property type="entry name" value="IPGAM"/>
    <property type="match status" value="1"/>
</dbReference>
<dbReference type="SUPFAM" id="SSF64158">
    <property type="entry name" value="2,3-Bisphosphoglycerate-independent phosphoglycerate mutase, substrate-binding domain"/>
    <property type="match status" value="1"/>
</dbReference>
<feature type="binding site" evidence="9 13">
    <location>
        <position position="438"/>
    </location>
    <ligand>
        <name>Mn(2+)</name>
        <dbReference type="ChEBI" id="CHEBI:29035"/>
        <label>2</label>
    </ligand>
</feature>
<dbReference type="KEGG" id="abaw:D5400_04405"/>
<keyword evidence="7 9" id="KW-0464">Manganese</keyword>
<evidence type="ECO:0000256" key="10">
    <source>
        <dbReference type="NCBIfam" id="TIGR01307"/>
    </source>
</evidence>
<evidence type="ECO:0000313" key="17">
    <source>
        <dbReference type="Proteomes" id="UP000268192"/>
    </source>
</evidence>
<name>A0A3S9B9E4_9HYPH</name>
<accession>A0A3S9B9E4</accession>
<keyword evidence="8 9" id="KW-0413">Isomerase</keyword>
<evidence type="ECO:0000256" key="2">
    <source>
        <dbReference type="ARBA" id="ARBA00002315"/>
    </source>
</evidence>
<sequence>MQRAKPTLLMILDGWGERAETTGNAVALASTPNFDKLRATCPHATLTTFGPAVGLPEGQMGNSEVGHLNIGAGRIVMQTLPRIDTAIADGELKRAVVASGILEKIEAAGGRCHLAGLVSDGGVHAHMHHAVALARILTEAGLEVLIHAFTDGRDTAPASAREFLATFEAELPAGARVVTVSGRYYAMDRDRRWERVGKAYGAMVDAEGEHAVSASDAIETATARGLTDEFILPTVIGDYAGMHDGDGLIFFNFRADRARQILSALTDPDFDGFERKRPIAFSSTIGMVSYGSELDPLVHPLFAPQTLEDGLAETVSKAGLQQLHMAETEKYPHVTYFLNGGLETPFEGEDRILVASPAVATYDKQPEMSAHELTDRLVSAIDSNRFDVIVINYANPDMVGHTGIIDAAIKAVETVDHAIGRVCAALDRVGGQLLVIADHGNCEEMIDAVTGQPHTAHTLNPVPVIVRMPGKCSIRDGILADVAPTLLAMAGIPQPAAMTGQSLITRQD</sequence>
<evidence type="ECO:0000256" key="12">
    <source>
        <dbReference type="PIRSR" id="PIRSR001492-2"/>
    </source>
</evidence>
<dbReference type="CDD" id="cd16010">
    <property type="entry name" value="iPGM"/>
    <property type="match status" value="1"/>
</dbReference>
<dbReference type="HAMAP" id="MF_01038">
    <property type="entry name" value="GpmI"/>
    <property type="match status" value="1"/>
</dbReference>
<evidence type="ECO:0000256" key="4">
    <source>
        <dbReference type="ARBA" id="ARBA00008819"/>
    </source>
</evidence>
<evidence type="ECO:0000256" key="9">
    <source>
        <dbReference type="HAMAP-Rule" id="MF_01038"/>
    </source>
</evidence>
<dbReference type="EC" id="5.4.2.12" evidence="9 10"/>
<feature type="domain" description="BPG-independent PGAM N-terminal" evidence="15">
    <location>
        <begin position="83"/>
        <end position="290"/>
    </location>
</feature>
<dbReference type="GO" id="GO:0006007">
    <property type="term" value="P:glucose catabolic process"/>
    <property type="evidence" value="ECO:0007669"/>
    <property type="project" value="InterPro"/>
</dbReference>
<dbReference type="Proteomes" id="UP000268192">
    <property type="component" value="Chromosome"/>
</dbReference>
<dbReference type="FunFam" id="3.40.1450.10:FF:000002">
    <property type="entry name" value="2,3-bisphosphoglycerate-independent phosphoglycerate mutase"/>
    <property type="match status" value="1"/>
</dbReference>
<evidence type="ECO:0000256" key="6">
    <source>
        <dbReference type="ARBA" id="ARBA00023152"/>
    </source>
</evidence>
<evidence type="ECO:0000259" key="14">
    <source>
        <dbReference type="Pfam" id="PF01676"/>
    </source>
</evidence>